<sequence length="352" mass="37328">MARKAERPGPSVPSCALFVATLVGTLTGCGPQECHSTLLEVEPWAEGVPSPAIAPGATTELHLRGLRRLGCDGSLSSSEYFPLQVRSEDPATLEVVEQRPGRLLVHGHAAGTTTLVVHGHGEHARISVVVAPAVRAELLPPLAGATAAAPVVLLVGVDVRLPVRVRDAEGRDVVGDRALETTRAEGAVALLPGTDGELHVRAERAGEGKLALLGTTIQTESVDPSAVAGIDLDLQADDTNIGYGCIPPAPPFDQPVSHLHRGERRFLFVRLRAGDGRAIVGLPEAPRSATPEVCTLAPAPQPERAREVLEFHLPRSRDYQRSAWELRAVERGTCRVEARVGEIVAQTVVEID</sequence>
<dbReference type="PROSITE" id="PS51257">
    <property type="entry name" value="PROKAR_LIPOPROTEIN"/>
    <property type="match status" value="1"/>
</dbReference>
<dbReference type="Proteomes" id="UP001151081">
    <property type="component" value="Unassembled WGS sequence"/>
</dbReference>
<accession>A0A9X4AVL5</accession>
<name>A0A9X4AVL5_9BACT</name>
<protein>
    <recommendedName>
        <fullName evidence="3">Lipoprotein</fullName>
    </recommendedName>
</protein>
<evidence type="ECO:0008006" key="3">
    <source>
        <dbReference type="Google" id="ProtNLM"/>
    </source>
</evidence>
<evidence type="ECO:0000313" key="2">
    <source>
        <dbReference type="Proteomes" id="UP001151081"/>
    </source>
</evidence>
<keyword evidence="2" id="KW-1185">Reference proteome</keyword>
<gene>
    <name evidence="1" type="ORF">KEG57_38310</name>
</gene>
<organism evidence="1 2">
    <name type="scientific">Polyangium jinanense</name>
    <dbReference type="NCBI Taxonomy" id="2829994"/>
    <lineage>
        <taxon>Bacteria</taxon>
        <taxon>Pseudomonadati</taxon>
        <taxon>Myxococcota</taxon>
        <taxon>Polyangia</taxon>
        <taxon>Polyangiales</taxon>
        <taxon>Polyangiaceae</taxon>
        <taxon>Polyangium</taxon>
    </lineage>
</organism>
<dbReference type="AlphaFoldDB" id="A0A9X4AVL5"/>
<dbReference type="RefSeq" id="WP_272424463.1">
    <property type="nucleotide sequence ID" value="NZ_JAGTJJ010000038.1"/>
</dbReference>
<evidence type="ECO:0000313" key="1">
    <source>
        <dbReference type="EMBL" id="MDC3986393.1"/>
    </source>
</evidence>
<comment type="caution">
    <text evidence="1">The sequence shown here is derived from an EMBL/GenBank/DDBJ whole genome shotgun (WGS) entry which is preliminary data.</text>
</comment>
<proteinExistence type="predicted"/>
<reference evidence="1 2" key="1">
    <citation type="submission" date="2021-04" db="EMBL/GenBank/DDBJ databases">
        <title>Genome analysis of Polyangium sp.</title>
        <authorList>
            <person name="Li Y."/>
            <person name="Wang J."/>
        </authorList>
    </citation>
    <scope>NUCLEOTIDE SEQUENCE [LARGE SCALE GENOMIC DNA]</scope>
    <source>
        <strain evidence="1 2">SDU14</strain>
    </source>
</reference>
<dbReference type="EMBL" id="JAGTJJ010000038">
    <property type="protein sequence ID" value="MDC3986393.1"/>
    <property type="molecule type" value="Genomic_DNA"/>
</dbReference>